<comment type="caution">
    <text evidence="2">The sequence shown here is derived from an EMBL/GenBank/DDBJ whole genome shotgun (WGS) entry which is preliminary data.</text>
</comment>
<dbReference type="RefSeq" id="WP_055122050.1">
    <property type="nucleotide sequence ID" value="NZ_LKST01000002.1"/>
</dbReference>
<keyword evidence="3" id="KW-1185">Reference proteome</keyword>
<proteinExistence type="predicted"/>
<protein>
    <submittedName>
        <fullName evidence="2">Uncharacterized protein</fullName>
    </submittedName>
</protein>
<keyword evidence="1" id="KW-0732">Signal</keyword>
<dbReference type="EMBL" id="LKST01000002">
    <property type="protein sequence ID" value="KQB84040.1"/>
    <property type="molecule type" value="Genomic_DNA"/>
</dbReference>
<accession>A0A0Q0YNM0</accession>
<evidence type="ECO:0000313" key="2">
    <source>
        <dbReference type="EMBL" id="KQB84040.1"/>
    </source>
</evidence>
<dbReference type="AlphaFoldDB" id="A0A0Q0YNM0"/>
<feature type="signal peptide" evidence="1">
    <location>
        <begin position="1"/>
        <end position="27"/>
    </location>
</feature>
<evidence type="ECO:0000256" key="1">
    <source>
        <dbReference type="SAM" id="SignalP"/>
    </source>
</evidence>
<evidence type="ECO:0000313" key="3">
    <source>
        <dbReference type="Proteomes" id="UP000050517"/>
    </source>
</evidence>
<dbReference type="Proteomes" id="UP000050517">
    <property type="component" value="Unassembled WGS sequence"/>
</dbReference>
<feature type="chain" id="PRO_5006187167" evidence="1">
    <location>
        <begin position="28"/>
        <end position="71"/>
    </location>
</feature>
<organism evidence="2 3">
    <name type="scientific">Corynebacterium oculi</name>
    <dbReference type="NCBI Taxonomy" id="1544416"/>
    <lineage>
        <taxon>Bacteria</taxon>
        <taxon>Bacillati</taxon>
        <taxon>Actinomycetota</taxon>
        <taxon>Actinomycetes</taxon>
        <taxon>Mycobacteriales</taxon>
        <taxon>Corynebacteriaceae</taxon>
        <taxon>Corynebacterium</taxon>
    </lineage>
</organism>
<sequence length="71" mass="7425">MRFSSRIGTAGLAAMLALGTATIPAHAAPGDVVKQAAEHRTEKTAKASPASDVLTFIERLVPLTSRAVTFF</sequence>
<name>A0A0Q0YNM0_9CORY</name>
<reference evidence="2 3" key="1">
    <citation type="submission" date="2015-10" db="EMBL/GenBank/DDBJ databases">
        <title>Corynebacteirum lowii and Corynebacterium oculi species nova, derived from human clinical disease and and emended description of Corynebacterium mastiditis.</title>
        <authorList>
            <person name="Bernard K."/>
            <person name="Pacheco A.L."/>
            <person name="Mcdougall C."/>
            <person name="Burtx T."/>
            <person name="Weibe D."/>
            <person name="Tyler S."/>
            <person name="Olson A.B."/>
            <person name="Cnockaert M."/>
            <person name="Eguchi H."/>
            <person name="Kuwahara T."/>
            <person name="Nakayama-Imaohji H."/>
            <person name="Boudewijins M."/>
            <person name="Van Hoecke F."/>
            <person name="Bernier A.-M."/>
            <person name="Vandamme P."/>
        </authorList>
    </citation>
    <scope>NUCLEOTIDE SEQUENCE [LARGE SCALE GENOMIC DNA]</scope>
    <source>
        <strain evidence="2 3">NML 130210</strain>
    </source>
</reference>
<dbReference type="PATRIC" id="fig|1544416.3.peg.835"/>
<gene>
    <name evidence="2" type="ORF">Cocul_00836</name>
</gene>
<dbReference type="STRING" id="1544416.Cocul_00836"/>